<evidence type="ECO:0000256" key="3">
    <source>
        <dbReference type="ARBA" id="ARBA00011424"/>
    </source>
</evidence>
<evidence type="ECO:0000256" key="7">
    <source>
        <dbReference type="ARBA" id="ARBA00022842"/>
    </source>
</evidence>
<evidence type="ECO:0000256" key="8">
    <source>
        <dbReference type="ARBA" id="ARBA00056497"/>
    </source>
</evidence>
<name>A0A127JUR4_9BURK</name>
<feature type="binding site" evidence="9 12">
    <location>
        <position position="73"/>
    </location>
    <ligand>
        <name>Mg(2+)</name>
        <dbReference type="ChEBI" id="CHEBI:18420"/>
    </ligand>
</feature>
<dbReference type="GO" id="GO:0032259">
    <property type="term" value="P:methylation"/>
    <property type="evidence" value="ECO:0007669"/>
    <property type="project" value="UniProtKB-KW"/>
</dbReference>
<dbReference type="GO" id="GO:0015940">
    <property type="term" value="P:pantothenate biosynthetic process"/>
    <property type="evidence" value="ECO:0007669"/>
    <property type="project" value="UniProtKB-UniRule"/>
</dbReference>
<dbReference type="FunFam" id="3.20.20.60:FF:000003">
    <property type="entry name" value="3-methyl-2-oxobutanoate hydroxymethyltransferase"/>
    <property type="match status" value="1"/>
</dbReference>
<comment type="subunit">
    <text evidence="3 9">Homodecamer; pentamer of dimers.</text>
</comment>
<keyword evidence="9" id="KW-0963">Cytoplasm</keyword>
<accession>A0A127JUR4</accession>
<keyword evidence="14" id="KW-0489">Methyltransferase</keyword>
<dbReference type="GO" id="GO:0005737">
    <property type="term" value="C:cytoplasm"/>
    <property type="evidence" value="ECO:0007669"/>
    <property type="project" value="UniProtKB-SubCell"/>
</dbReference>
<feature type="active site" description="Proton acceptor" evidence="9 10">
    <location>
        <position position="210"/>
    </location>
</feature>
<evidence type="ECO:0000313" key="14">
    <source>
        <dbReference type="EMBL" id="AMO23634.1"/>
    </source>
</evidence>
<dbReference type="Gene3D" id="3.20.20.60">
    <property type="entry name" value="Phosphoenolpyruvate-binding domains"/>
    <property type="match status" value="1"/>
</dbReference>
<reference evidence="14 15" key="1">
    <citation type="journal article" date="2014" name="Int. J. Syst. Evol. Microbiol.">
        <title>Ramlibacter solisilvae sp. nov., isolated from forest soil, and emended description of the genus Ramlibacter.</title>
        <authorList>
            <person name="Lee H.J."/>
            <person name="Lee S.H."/>
            <person name="Lee S.S."/>
            <person name="Lee J.S."/>
            <person name="Kim Y."/>
            <person name="Kim S.C."/>
            <person name="Jeon C.O."/>
        </authorList>
    </citation>
    <scope>NUCLEOTIDE SEQUENCE [LARGE SCALE GENOMIC DNA]</scope>
    <source>
        <strain evidence="14 15">5-10</strain>
    </source>
</reference>
<dbReference type="PANTHER" id="PTHR20881">
    <property type="entry name" value="3-METHYL-2-OXOBUTANOATE HYDROXYMETHYLTRANSFERASE"/>
    <property type="match status" value="1"/>
</dbReference>
<dbReference type="Proteomes" id="UP000070433">
    <property type="component" value="Chromosome"/>
</dbReference>
<dbReference type="PATRIC" id="fig|94132.3.peg.2635"/>
<feature type="binding site" evidence="9 11">
    <location>
        <position position="112"/>
    </location>
    <ligand>
        <name>3-methyl-2-oxobutanoate</name>
        <dbReference type="ChEBI" id="CHEBI:11851"/>
    </ligand>
</feature>
<evidence type="ECO:0000256" key="11">
    <source>
        <dbReference type="PIRSR" id="PIRSR000388-2"/>
    </source>
</evidence>
<keyword evidence="6 9" id="KW-0479">Metal-binding</keyword>
<comment type="similarity">
    <text evidence="2 9">Belongs to the PanB family.</text>
</comment>
<feature type="binding site" evidence="9 11">
    <location>
        <position position="141"/>
    </location>
    <ligand>
        <name>3-methyl-2-oxobutanoate</name>
        <dbReference type="ChEBI" id="CHEBI:11851"/>
    </ligand>
</feature>
<feature type="region of interest" description="Disordered" evidence="13">
    <location>
        <begin position="1"/>
        <end position="36"/>
    </location>
</feature>
<organism evidence="14 15">
    <name type="scientific">Ramlibacter tataouinensis</name>
    <dbReference type="NCBI Taxonomy" id="94132"/>
    <lineage>
        <taxon>Bacteria</taxon>
        <taxon>Pseudomonadati</taxon>
        <taxon>Pseudomonadota</taxon>
        <taxon>Betaproteobacteria</taxon>
        <taxon>Burkholderiales</taxon>
        <taxon>Comamonadaceae</taxon>
        <taxon>Ramlibacter</taxon>
    </lineage>
</organism>
<evidence type="ECO:0000256" key="4">
    <source>
        <dbReference type="ARBA" id="ARBA00022655"/>
    </source>
</evidence>
<dbReference type="InterPro" id="IPR015813">
    <property type="entry name" value="Pyrv/PenolPyrv_kinase-like_dom"/>
</dbReference>
<dbReference type="HAMAP" id="MF_00156">
    <property type="entry name" value="PanB"/>
    <property type="match status" value="1"/>
</dbReference>
<protein>
    <recommendedName>
        <fullName evidence="9">3-methyl-2-oxobutanoate hydroxymethyltransferase</fullName>
        <ecNumber evidence="9">2.1.2.11</ecNumber>
    </recommendedName>
    <alternativeName>
        <fullName evidence="9">Ketopantoate hydroxymethyltransferase</fullName>
        <shortName evidence="9">KPHMT</shortName>
    </alternativeName>
</protein>
<comment type="cofactor">
    <cofactor evidence="9 12">
        <name>Mg(2+)</name>
        <dbReference type="ChEBI" id="CHEBI:18420"/>
    </cofactor>
    <text evidence="9 12">Binds 1 Mg(2+) ion per subunit.</text>
</comment>
<comment type="subcellular location">
    <subcellularLocation>
        <location evidence="9">Cytoplasm</location>
    </subcellularLocation>
</comment>
<dbReference type="Pfam" id="PF02548">
    <property type="entry name" value="Pantoate_transf"/>
    <property type="match status" value="1"/>
</dbReference>
<dbReference type="NCBIfam" id="NF001452">
    <property type="entry name" value="PRK00311.1"/>
    <property type="match status" value="1"/>
</dbReference>
<feature type="binding site" evidence="9 12">
    <location>
        <position position="112"/>
    </location>
    <ligand>
        <name>Mg(2+)</name>
        <dbReference type="ChEBI" id="CHEBI:18420"/>
    </ligand>
</feature>
<dbReference type="GO" id="GO:0003864">
    <property type="term" value="F:3-methyl-2-oxobutanoate hydroxymethyltransferase activity"/>
    <property type="evidence" value="ECO:0007669"/>
    <property type="project" value="UniProtKB-UniRule"/>
</dbReference>
<dbReference type="CDD" id="cd06557">
    <property type="entry name" value="KPHMT-like"/>
    <property type="match status" value="1"/>
</dbReference>
<dbReference type="GO" id="GO:0000287">
    <property type="term" value="F:magnesium ion binding"/>
    <property type="evidence" value="ECO:0007669"/>
    <property type="project" value="TreeGrafter"/>
</dbReference>
<keyword evidence="4 9" id="KW-0566">Pantothenate biosynthesis</keyword>
<comment type="function">
    <text evidence="8 9">Catalyzes the reversible reaction in which hydroxymethyl group from 5,10-methylenetetrahydrofolate is transferred onto alpha-ketoisovalerate to form ketopantoate.</text>
</comment>
<evidence type="ECO:0000256" key="10">
    <source>
        <dbReference type="PIRSR" id="PIRSR000388-1"/>
    </source>
</evidence>
<evidence type="ECO:0000256" key="1">
    <source>
        <dbReference type="ARBA" id="ARBA00005033"/>
    </source>
</evidence>
<evidence type="ECO:0000256" key="13">
    <source>
        <dbReference type="SAM" id="MobiDB-lite"/>
    </source>
</evidence>
<evidence type="ECO:0000256" key="6">
    <source>
        <dbReference type="ARBA" id="ARBA00022723"/>
    </source>
</evidence>
<dbReference type="PIRSF" id="PIRSF000388">
    <property type="entry name" value="Pantoate_hydroxy_MeTrfase"/>
    <property type="match status" value="1"/>
</dbReference>
<dbReference type="GO" id="GO:0008168">
    <property type="term" value="F:methyltransferase activity"/>
    <property type="evidence" value="ECO:0007669"/>
    <property type="project" value="UniProtKB-KW"/>
</dbReference>
<feature type="binding site" evidence="9 11">
    <location>
        <begin position="73"/>
        <end position="74"/>
    </location>
    <ligand>
        <name>3-methyl-2-oxobutanoate</name>
        <dbReference type="ChEBI" id="CHEBI:11851"/>
    </ligand>
</feature>
<dbReference type="InterPro" id="IPR040442">
    <property type="entry name" value="Pyrv_kinase-like_dom_sf"/>
</dbReference>
<evidence type="ECO:0000256" key="5">
    <source>
        <dbReference type="ARBA" id="ARBA00022679"/>
    </source>
</evidence>
<dbReference type="InterPro" id="IPR003700">
    <property type="entry name" value="Pantoate_hydroxy_MeTrfase"/>
</dbReference>
<keyword evidence="5 9" id="KW-0808">Transferase</keyword>
<dbReference type="EC" id="2.1.2.11" evidence="9"/>
<evidence type="ECO:0000256" key="12">
    <source>
        <dbReference type="PIRSR" id="PIRSR000388-3"/>
    </source>
</evidence>
<evidence type="ECO:0000313" key="15">
    <source>
        <dbReference type="Proteomes" id="UP000070433"/>
    </source>
</evidence>
<evidence type="ECO:0000256" key="9">
    <source>
        <dbReference type="HAMAP-Rule" id="MF_00156"/>
    </source>
</evidence>
<keyword evidence="7 9" id="KW-0460">Magnesium</keyword>
<comment type="pathway">
    <text evidence="1 9">Cofactor biosynthesis; (R)-pantothenate biosynthesis; (R)-pantoate from 3-methyl-2-oxobutanoate: step 1/2.</text>
</comment>
<evidence type="ECO:0000256" key="2">
    <source>
        <dbReference type="ARBA" id="ARBA00008676"/>
    </source>
</evidence>
<dbReference type="UniPathway" id="UPA00028">
    <property type="reaction ID" value="UER00003"/>
</dbReference>
<comment type="catalytic activity">
    <reaction evidence="9">
        <text>(6R)-5,10-methylene-5,6,7,8-tetrahydrofolate + 3-methyl-2-oxobutanoate + H2O = 2-dehydropantoate + (6S)-5,6,7,8-tetrahydrofolate</text>
        <dbReference type="Rhea" id="RHEA:11824"/>
        <dbReference type="ChEBI" id="CHEBI:11561"/>
        <dbReference type="ChEBI" id="CHEBI:11851"/>
        <dbReference type="ChEBI" id="CHEBI:15377"/>
        <dbReference type="ChEBI" id="CHEBI:15636"/>
        <dbReference type="ChEBI" id="CHEBI:57453"/>
        <dbReference type="EC" id="2.1.2.11"/>
    </reaction>
</comment>
<dbReference type="NCBIfam" id="TIGR00222">
    <property type="entry name" value="panB"/>
    <property type="match status" value="1"/>
</dbReference>
<gene>
    <name evidence="9 14" type="primary">panB</name>
    <name evidence="14" type="ORF">UC35_12980</name>
</gene>
<dbReference type="AlphaFoldDB" id="A0A127JUR4"/>
<keyword evidence="15" id="KW-1185">Reference proteome</keyword>
<proteinExistence type="inferred from homology"/>
<dbReference type="PANTHER" id="PTHR20881:SF0">
    <property type="entry name" value="3-METHYL-2-OXOBUTANOATE HYDROXYMETHYLTRANSFERASE"/>
    <property type="match status" value="1"/>
</dbReference>
<sequence length="293" mass="31236">MKRTGKSLRATSSPPNSPEERTMSASSGRKPVTLPRLRDMHRAGEKITMLTCYDSTFARVLDQAGVDCLLVGDSLGMVLQGESSTVPVMLEQMAYHTRCVARGNRTAWLISDLPFGSYQESPEQALRSATALMQAGAQMVKLEGGGWTIATVRCLSERGIPVCAHLGLTPQSVHALGGWRIQGRDERAAATLREHALALADAGAAMLVLELVPSAVAAAITRELSIPVVGIGAGPDCSGQVLVLHDMLGLTPAQPPRFVRDFTQGSSGIEDAVSRYVDAVRTVSFPDPALHCY</sequence>
<dbReference type="SUPFAM" id="SSF51621">
    <property type="entry name" value="Phosphoenolpyruvate/pyruvate domain"/>
    <property type="match status" value="1"/>
</dbReference>
<dbReference type="EMBL" id="CP010951">
    <property type="protein sequence ID" value="AMO23634.1"/>
    <property type="molecule type" value="Genomic_DNA"/>
</dbReference>
<feature type="binding site" evidence="9 12">
    <location>
        <position position="143"/>
    </location>
    <ligand>
        <name>Mg(2+)</name>
        <dbReference type="ChEBI" id="CHEBI:18420"/>
    </ligand>
</feature>